<feature type="region of interest" description="Disordered" evidence="1">
    <location>
        <begin position="1"/>
        <end position="197"/>
    </location>
</feature>
<dbReference type="Gene3D" id="2.30.30.140">
    <property type="match status" value="1"/>
</dbReference>
<dbReference type="PROSITE" id="PS51294">
    <property type="entry name" value="HTH_MYB"/>
    <property type="match status" value="1"/>
</dbReference>
<dbReference type="AlphaFoldDB" id="A0ABD3MFM8"/>
<feature type="region of interest" description="Disordered" evidence="1">
    <location>
        <begin position="394"/>
        <end position="414"/>
    </location>
</feature>
<dbReference type="Pfam" id="PF13921">
    <property type="entry name" value="Myb_DNA-bind_6"/>
    <property type="match status" value="1"/>
</dbReference>
<proteinExistence type="predicted"/>
<evidence type="ECO:0000256" key="1">
    <source>
        <dbReference type="SAM" id="MobiDB-lite"/>
    </source>
</evidence>
<organism evidence="4 5">
    <name type="scientific">Stephanodiscus triporus</name>
    <dbReference type="NCBI Taxonomy" id="2934178"/>
    <lineage>
        <taxon>Eukaryota</taxon>
        <taxon>Sar</taxon>
        <taxon>Stramenopiles</taxon>
        <taxon>Ochrophyta</taxon>
        <taxon>Bacillariophyta</taxon>
        <taxon>Coscinodiscophyceae</taxon>
        <taxon>Thalassiosirophycidae</taxon>
        <taxon>Stephanodiscales</taxon>
        <taxon>Stephanodiscaceae</taxon>
        <taxon>Stephanodiscus</taxon>
    </lineage>
</organism>
<dbReference type="PANTHER" id="PTHR45614">
    <property type="entry name" value="MYB PROTEIN-RELATED"/>
    <property type="match status" value="1"/>
</dbReference>
<dbReference type="SUPFAM" id="SSF46689">
    <property type="entry name" value="Homeodomain-like"/>
    <property type="match status" value="2"/>
</dbReference>
<dbReference type="PANTHER" id="PTHR45614:SF232">
    <property type="entry name" value="TRANSCRIPTION FACTOR MYB3R-2"/>
    <property type="match status" value="1"/>
</dbReference>
<keyword evidence="5" id="KW-1185">Reference proteome</keyword>
<protein>
    <recommendedName>
        <fullName evidence="6">Myb-like domain-containing protein</fullName>
    </recommendedName>
</protein>
<feature type="compositionally biased region" description="Low complexity" evidence="1">
    <location>
        <begin position="594"/>
        <end position="606"/>
    </location>
</feature>
<sequence length="909" mass="97340">MEIIAQLDANPTRQQPFNAGEAREEQRAKTLGQAPSQSEQPERNGEENKEKENDDNDNARRHNIGALVSVGKTTTTTTSRAAGRRAAKRPKARGEGEEEEEDEEAGGRRRRRRRRPRGVDDDDDDDDDGEDASSSSSSSGTTPSSPSPAAGGGGGGGGGDGDDDDDDDDEAGRQKRRERLLAEAGGSSPGRGEEEGGTCRCAGCGMSEGSVGTLLLFEDPDRDGGGRGGDGAACAEEAEGGKEERYCAGCMTGKKVRVFWPVDSRWYIADVVRHDDATGEHLLRYPDGDTEWVRIGEDHTTGAQYEEYYSRTTRGPAPILTRIDDAAIAGGGGGDDAAHVDADVGDGAGGTTMTRVPSFANGVSFALSSAMSQSFGMATATTCASAEEGGGVVVDDGKNNGNNNARLGGGMRPSQGQRLFQQLNLDRTASSMSSFGMYGGGGGGDPGRAGGGGGGGHGHAPGGPPPFQILSPNFTHSFSSKIGNALSMEFGPPSHTPPARNHHHYHHPDDAGGDAVPPGLGGGGSHRPWPAPSGPTGLYPSYYDDGGVGGGQHRDPSTMYPYHHHPGRPSSYPPPDQRHSQSLGGRPSREPQWSSSSSSSKASSSKGTIDFAGGGLNGKSRKALAKAWTQAEDEHLLDLVLQMQHPLKWSVIAQSMSDYALSKEGADDETLIRSGKQCRERYVNHLNPRLKNTEFTALEDATIWRLYATVGTQWAKMSKVIPGRTDNNLKNRFHNLKRQLLREEDSRLRAPEPLRYAELVHAERVREIPHFLRTKIDDMWNYRRNIGLIAAGSVHEESATEEEAAAAEDSPSVGEAAAAGEFFEPRRRRFGPFEVVSEPAQCGRCGLFAPSVQCGNEICTRTRWCRVCTRVSMHLAGNVLRECMNLRKTQDAELARGVNKLLNDIWNGL</sequence>
<feature type="compositionally biased region" description="Gly residues" evidence="1">
    <location>
        <begin position="437"/>
        <end position="461"/>
    </location>
</feature>
<dbReference type="CDD" id="cd20404">
    <property type="entry name" value="Tudor_Agenet_AtEML-like"/>
    <property type="match status" value="1"/>
</dbReference>
<dbReference type="InterPro" id="IPR050560">
    <property type="entry name" value="MYB_TF"/>
</dbReference>
<feature type="compositionally biased region" description="Basic and acidic residues" evidence="1">
    <location>
        <begin position="40"/>
        <end position="60"/>
    </location>
</feature>
<dbReference type="InterPro" id="IPR009057">
    <property type="entry name" value="Homeodomain-like_sf"/>
</dbReference>
<feature type="compositionally biased region" description="Gly residues" evidence="1">
    <location>
        <begin position="150"/>
        <end position="159"/>
    </location>
</feature>
<feature type="compositionally biased region" description="Low complexity" evidence="1">
    <location>
        <begin position="71"/>
        <end position="81"/>
    </location>
</feature>
<dbReference type="PROSITE" id="PS50090">
    <property type="entry name" value="MYB_LIKE"/>
    <property type="match status" value="2"/>
</dbReference>
<reference evidence="4 5" key="1">
    <citation type="submission" date="2024-10" db="EMBL/GenBank/DDBJ databases">
        <title>Updated reference genomes for cyclostephanoid diatoms.</title>
        <authorList>
            <person name="Roberts W.R."/>
            <person name="Alverson A.J."/>
        </authorList>
    </citation>
    <scope>NUCLEOTIDE SEQUENCE [LARGE SCALE GENOMIC DNA]</scope>
    <source>
        <strain evidence="4 5">AJA276-08</strain>
    </source>
</reference>
<feature type="compositionally biased region" description="Basic residues" evidence="1">
    <location>
        <begin position="82"/>
        <end position="91"/>
    </location>
</feature>
<feature type="region of interest" description="Disordered" evidence="1">
    <location>
        <begin position="434"/>
        <end position="616"/>
    </location>
</feature>
<feature type="domain" description="Myb-like" evidence="2">
    <location>
        <begin position="687"/>
        <end position="737"/>
    </location>
</feature>
<evidence type="ECO:0000259" key="2">
    <source>
        <dbReference type="PROSITE" id="PS50090"/>
    </source>
</evidence>
<dbReference type="SMART" id="SM00717">
    <property type="entry name" value="SANT"/>
    <property type="match status" value="2"/>
</dbReference>
<accession>A0ABD3MFM8</accession>
<evidence type="ECO:0000313" key="4">
    <source>
        <dbReference type="EMBL" id="KAL3762744.1"/>
    </source>
</evidence>
<dbReference type="CDD" id="cd00167">
    <property type="entry name" value="SANT"/>
    <property type="match status" value="2"/>
</dbReference>
<feature type="compositionally biased region" description="Acidic residues" evidence="1">
    <location>
        <begin position="160"/>
        <end position="170"/>
    </location>
</feature>
<dbReference type="EMBL" id="JALLAZ020001820">
    <property type="protein sequence ID" value="KAL3762744.1"/>
    <property type="molecule type" value="Genomic_DNA"/>
</dbReference>
<feature type="compositionally biased region" description="Polar residues" evidence="1">
    <location>
        <begin position="470"/>
        <end position="482"/>
    </location>
</feature>
<dbReference type="InterPro" id="IPR017930">
    <property type="entry name" value="Myb_dom"/>
</dbReference>
<feature type="compositionally biased region" description="Low complexity" evidence="1">
    <location>
        <begin position="132"/>
        <end position="149"/>
    </location>
</feature>
<dbReference type="InterPro" id="IPR001005">
    <property type="entry name" value="SANT/Myb"/>
</dbReference>
<feature type="domain" description="Myb-like" evidence="2">
    <location>
        <begin position="628"/>
        <end position="686"/>
    </location>
</feature>
<evidence type="ECO:0000313" key="5">
    <source>
        <dbReference type="Proteomes" id="UP001530315"/>
    </source>
</evidence>
<dbReference type="Proteomes" id="UP001530315">
    <property type="component" value="Unassembled WGS sequence"/>
</dbReference>
<comment type="caution">
    <text evidence="4">The sequence shown here is derived from an EMBL/GenBank/DDBJ whole genome shotgun (WGS) entry which is preliminary data.</text>
</comment>
<evidence type="ECO:0000259" key="3">
    <source>
        <dbReference type="PROSITE" id="PS51294"/>
    </source>
</evidence>
<evidence type="ECO:0008006" key="6">
    <source>
        <dbReference type="Google" id="ProtNLM"/>
    </source>
</evidence>
<dbReference type="Gene3D" id="1.10.10.60">
    <property type="entry name" value="Homeodomain-like"/>
    <property type="match status" value="2"/>
</dbReference>
<gene>
    <name evidence="4" type="ORF">ACHAW5_006555</name>
</gene>
<feature type="compositionally biased region" description="Acidic residues" evidence="1">
    <location>
        <begin position="120"/>
        <end position="131"/>
    </location>
</feature>
<feature type="domain" description="HTH myb-type" evidence="3">
    <location>
        <begin position="687"/>
        <end position="741"/>
    </location>
</feature>
<name>A0ABD3MFM8_9STRA</name>